<dbReference type="VEuPathDB" id="CryptoDB:GNI_077510"/>
<dbReference type="Pfam" id="PF24541">
    <property type="entry name" value="Thioredox_PDIA6_C"/>
    <property type="match status" value="1"/>
</dbReference>
<proteinExistence type="predicted"/>
<evidence type="ECO:0000256" key="2">
    <source>
        <dbReference type="ARBA" id="ARBA00004319"/>
    </source>
</evidence>
<protein>
    <recommendedName>
        <fullName evidence="3">protein disulfide-isomerase</fullName>
        <ecNumber evidence="3">5.3.4.1</ecNumber>
    </recommendedName>
</protein>
<dbReference type="InterPro" id="IPR017937">
    <property type="entry name" value="Thioredoxin_CS"/>
</dbReference>
<dbReference type="GO" id="GO:0003756">
    <property type="term" value="F:protein disulfide isomerase activity"/>
    <property type="evidence" value="ECO:0007669"/>
    <property type="project" value="UniProtKB-EC"/>
</dbReference>
<accession>A0A023B6R3</accession>
<dbReference type="Pfam" id="PF00085">
    <property type="entry name" value="Thioredoxin"/>
    <property type="match status" value="1"/>
</dbReference>
<evidence type="ECO:0000256" key="7">
    <source>
        <dbReference type="SAM" id="MobiDB-lite"/>
    </source>
</evidence>
<dbReference type="eggNOG" id="KOG0191">
    <property type="taxonomic scope" value="Eukaryota"/>
</dbReference>
<organism evidence="9 10">
    <name type="scientific">Gregarina niphandrodes</name>
    <name type="common">Septate eugregarine</name>
    <dbReference type="NCBI Taxonomy" id="110365"/>
    <lineage>
        <taxon>Eukaryota</taxon>
        <taxon>Sar</taxon>
        <taxon>Alveolata</taxon>
        <taxon>Apicomplexa</taxon>
        <taxon>Conoidasida</taxon>
        <taxon>Gregarinasina</taxon>
        <taxon>Eugregarinorida</taxon>
        <taxon>Gregarinidae</taxon>
        <taxon>Gregarina</taxon>
    </lineage>
</organism>
<dbReference type="Gene3D" id="3.40.30.10">
    <property type="entry name" value="Glutaredoxin"/>
    <property type="match status" value="1"/>
</dbReference>
<reference evidence="9" key="1">
    <citation type="submission" date="2013-12" db="EMBL/GenBank/DDBJ databases">
        <authorList>
            <person name="Omoto C.K."/>
            <person name="Sibley D."/>
            <person name="Venepally P."/>
            <person name="Hadjithomas M."/>
            <person name="Karamycheva S."/>
            <person name="Brunk B."/>
            <person name="Roos D."/>
            <person name="Caler E."/>
            <person name="Lorenzi H."/>
        </authorList>
    </citation>
    <scope>NUCLEOTIDE SEQUENCE</scope>
</reference>
<dbReference type="PANTHER" id="PTHR45815">
    <property type="entry name" value="PROTEIN DISULFIDE-ISOMERASE A6"/>
    <property type="match status" value="1"/>
</dbReference>
<dbReference type="PROSITE" id="PS51352">
    <property type="entry name" value="THIOREDOXIN_2"/>
    <property type="match status" value="1"/>
</dbReference>
<feature type="compositionally biased region" description="Low complexity" evidence="7">
    <location>
        <begin position="117"/>
        <end position="130"/>
    </location>
</feature>
<keyword evidence="10" id="KW-1185">Reference proteome</keyword>
<keyword evidence="5" id="KW-0413">Isomerase</keyword>
<dbReference type="InterPro" id="IPR013766">
    <property type="entry name" value="Thioredoxin_domain"/>
</dbReference>
<evidence type="ECO:0000256" key="4">
    <source>
        <dbReference type="ARBA" id="ARBA00023157"/>
    </source>
</evidence>
<feature type="domain" description="Thioredoxin" evidence="8">
    <location>
        <begin position="139"/>
        <end position="265"/>
    </location>
</feature>
<dbReference type="OMA" id="YAHEVID"/>
<evidence type="ECO:0000256" key="6">
    <source>
        <dbReference type="ARBA" id="ARBA00023284"/>
    </source>
</evidence>
<evidence type="ECO:0000313" key="9">
    <source>
        <dbReference type="EMBL" id="EZG66688.1"/>
    </source>
</evidence>
<evidence type="ECO:0000313" key="10">
    <source>
        <dbReference type="Proteomes" id="UP000019763"/>
    </source>
</evidence>
<dbReference type="SUPFAM" id="SSF52833">
    <property type="entry name" value="Thioredoxin-like"/>
    <property type="match status" value="2"/>
</dbReference>
<comment type="catalytic activity">
    <reaction evidence="1">
        <text>Catalyzes the rearrangement of -S-S- bonds in proteins.</text>
        <dbReference type="EC" id="5.3.4.1"/>
    </reaction>
</comment>
<dbReference type="GO" id="GO:0005788">
    <property type="term" value="C:endoplasmic reticulum lumen"/>
    <property type="evidence" value="ECO:0007669"/>
    <property type="project" value="UniProtKB-SubCell"/>
</dbReference>
<dbReference type="AlphaFoldDB" id="A0A023B6R3"/>
<gene>
    <name evidence="9" type="ORF">GNI_077510</name>
</gene>
<dbReference type="PRINTS" id="PR00421">
    <property type="entry name" value="THIOREDOXIN"/>
</dbReference>
<evidence type="ECO:0000259" key="8">
    <source>
        <dbReference type="PROSITE" id="PS51352"/>
    </source>
</evidence>
<dbReference type="InterPro" id="IPR057305">
    <property type="entry name" value="Thioredox_PDIA6_C"/>
</dbReference>
<dbReference type="OrthoDB" id="2121326at2759"/>
<dbReference type="Proteomes" id="UP000019763">
    <property type="component" value="Unassembled WGS sequence"/>
</dbReference>
<sequence>MNFGLLVLGIAIYAHEVIDRLKAGQHAGIIFEIGEDASPEGNVLKQVKDEYDDLLRIHTIEGAEANRVSFITPTGDQVFHNGRNSNSDIVQFIMKQFMQYYNPFSATQSGDKPASGDKFTSGDKSTSSDSKSTRTGDKASKDEKASKKEARSKKGKVLALNGSNFHKTVMADDTRGYFVKFYAPWCGHCKAMEDTWKQLARQIDPEAMVIAEVNADAEKQLAAEFGVKGFPTLLMFPPGGNKQPVPYNNERDLRSFVDFAQKFAKHVAKVTELVSDSQFEEECGSDSDGLCLISFLPHIYDSSPKERKRYLSILKKVKTENAELPIKYFWTEASHSMELERYYRLEFGWPATILINGAKKAFATHRGGTKHSDLTDFVNGVARGKYKPEKFPAHAPPRWPTIIPWDGKAHSPNEEL</sequence>
<name>A0A023B6R3_GRENI</name>
<dbReference type="PROSITE" id="PS00194">
    <property type="entry name" value="THIOREDOXIN_1"/>
    <property type="match status" value="1"/>
</dbReference>
<dbReference type="PANTHER" id="PTHR45815:SF3">
    <property type="entry name" value="PROTEIN DISULFIDE-ISOMERASE A6"/>
    <property type="match status" value="1"/>
</dbReference>
<keyword evidence="6" id="KW-0676">Redox-active center</keyword>
<dbReference type="RefSeq" id="XP_011130522.1">
    <property type="nucleotide sequence ID" value="XM_011132220.1"/>
</dbReference>
<comment type="caution">
    <text evidence="9">The sequence shown here is derived from an EMBL/GenBank/DDBJ whole genome shotgun (WGS) entry which is preliminary data.</text>
</comment>
<dbReference type="EC" id="5.3.4.1" evidence="3"/>
<dbReference type="EMBL" id="AFNH02000582">
    <property type="protein sequence ID" value="EZG66688.1"/>
    <property type="molecule type" value="Genomic_DNA"/>
</dbReference>
<evidence type="ECO:0000256" key="3">
    <source>
        <dbReference type="ARBA" id="ARBA00012723"/>
    </source>
</evidence>
<evidence type="ECO:0000256" key="5">
    <source>
        <dbReference type="ARBA" id="ARBA00023235"/>
    </source>
</evidence>
<dbReference type="InterPro" id="IPR036249">
    <property type="entry name" value="Thioredoxin-like_sf"/>
</dbReference>
<feature type="compositionally biased region" description="Basic and acidic residues" evidence="7">
    <location>
        <begin position="131"/>
        <end position="149"/>
    </location>
</feature>
<feature type="region of interest" description="Disordered" evidence="7">
    <location>
        <begin position="107"/>
        <end position="154"/>
    </location>
</feature>
<dbReference type="GO" id="GO:0034976">
    <property type="term" value="P:response to endoplasmic reticulum stress"/>
    <property type="evidence" value="ECO:0007669"/>
    <property type="project" value="TreeGrafter"/>
</dbReference>
<dbReference type="CDD" id="cd02961">
    <property type="entry name" value="PDI_a_family"/>
    <property type="match status" value="1"/>
</dbReference>
<dbReference type="GeneID" id="22912809"/>
<evidence type="ECO:0000256" key="1">
    <source>
        <dbReference type="ARBA" id="ARBA00001182"/>
    </source>
</evidence>
<keyword evidence="4" id="KW-1015">Disulfide bond</keyword>
<comment type="subcellular location">
    <subcellularLocation>
        <location evidence="2">Endoplasmic reticulum lumen</location>
    </subcellularLocation>
</comment>
<dbReference type="GO" id="GO:0015035">
    <property type="term" value="F:protein-disulfide reductase activity"/>
    <property type="evidence" value="ECO:0007669"/>
    <property type="project" value="TreeGrafter"/>
</dbReference>